<dbReference type="PANTHER" id="PTHR10694:SF7">
    <property type="entry name" value="[HISTONE H3]-TRIMETHYL-L-LYSINE(9) DEMETHYLASE"/>
    <property type="match status" value="1"/>
</dbReference>
<dbReference type="SMART" id="SM00249">
    <property type="entry name" value="PHD"/>
    <property type="match status" value="1"/>
</dbReference>
<dbReference type="InterPro" id="IPR003347">
    <property type="entry name" value="JmjC_dom"/>
</dbReference>
<comment type="caution">
    <text evidence="11">The sequence shown here is derived from an EMBL/GenBank/DDBJ whole genome shotgun (WGS) entry which is preliminary data.</text>
</comment>
<dbReference type="GO" id="GO:0000785">
    <property type="term" value="C:chromatin"/>
    <property type="evidence" value="ECO:0007669"/>
    <property type="project" value="TreeGrafter"/>
</dbReference>
<feature type="region of interest" description="Disordered" evidence="7">
    <location>
        <begin position="1"/>
        <end position="58"/>
    </location>
</feature>
<dbReference type="FunFam" id="2.60.120.650:FF:000024">
    <property type="entry name" value="Putative jumonji family transcription factor"/>
    <property type="match status" value="1"/>
</dbReference>
<dbReference type="InterPro" id="IPR013083">
    <property type="entry name" value="Znf_RING/FYVE/PHD"/>
</dbReference>
<dbReference type="SMART" id="SM00545">
    <property type="entry name" value="JmjN"/>
    <property type="match status" value="1"/>
</dbReference>
<organism evidence="11 12">
    <name type="scientific">Pleurostoma richardsiae</name>
    <dbReference type="NCBI Taxonomy" id="41990"/>
    <lineage>
        <taxon>Eukaryota</taxon>
        <taxon>Fungi</taxon>
        <taxon>Dikarya</taxon>
        <taxon>Ascomycota</taxon>
        <taxon>Pezizomycotina</taxon>
        <taxon>Sordariomycetes</taxon>
        <taxon>Sordariomycetidae</taxon>
        <taxon>Calosphaeriales</taxon>
        <taxon>Pleurostomataceae</taxon>
        <taxon>Pleurostoma</taxon>
    </lineage>
</organism>
<dbReference type="Pfam" id="PF13832">
    <property type="entry name" value="zf-HC5HC2H_2"/>
    <property type="match status" value="1"/>
</dbReference>
<comment type="catalytic activity">
    <reaction evidence="6">
        <text>N(6),N(6),N(6)-trimethyl-L-lysyl(9)-[histone H3] + 2 2-oxoglutarate + 2 O2 = N(6)-methyl-L-lysyl(9)-[histone H3] + 2 formaldehyde + 2 succinate + 2 CO2</text>
        <dbReference type="Rhea" id="RHEA:60200"/>
        <dbReference type="Rhea" id="RHEA-COMP:15538"/>
        <dbReference type="Rhea" id="RHEA-COMP:15542"/>
        <dbReference type="ChEBI" id="CHEBI:15379"/>
        <dbReference type="ChEBI" id="CHEBI:16526"/>
        <dbReference type="ChEBI" id="CHEBI:16810"/>
        <dbReference type="ChEBI" id="CHEBI:16842"/>
        <dbReference type="ChEBI" id="CHEBI:30031"/>
        <dbReference type="ChEBI" id="CHEBI:61929"/>
        <dbReference type="ChEBI" id="CHEBI:61961"/>
        <dbReference type="EC" id="1.14.11.66"/>
    </reaction>
</comment>
<accession>A0AA38R894</accession>
<dbReference type="GO" id="GO:0008270">
    <property type="term" value="F:zinc ion binding"/>
    <property type="evidence" value="ECO:0007669"/>
    <property type="project" value="UniProtKB-KW"/>
</dbReference>
<comment type="similarity">
    <text evidence="1">Belongs to the JHDM3 histone demethylase family.</text>
</comment>
<dbReference type="PROSITE" id="PS51183">
    <property type="entry name" value="JMJN"/>
    <property type="match status" value="1"/>
</dbReference>
<dbReference type="PROSITE" id="PS51805">
    <property type="entry name" value="EPHD"/>
    <property type="match status" value="1"/>
</dbReference>
<feature type="domain" description="JmjN" evidence="8">
    <location>
        <begin position="93"/>
        <end position="134"/>
    </location>
</feature>
<evidence type="ECO:0000256" key="1">
    <source>
        <dbReference type="ARBA" id="ARBA00009711"/>
    </source>
</evidence>
<dbReference type="Gene3D" id="3.30.40.10">
    <property type="entry name" value="Zinc/RING finger domain, C3HC4 (zinc finger)"/>
    <property type="match status" value="1"/>
</dbReference>
<feature type="compositionally biased region" description="Basic and acidic residues" evidence="7">
    <location>
        <begin position="192"/>
        <end position="204"/>
    </location>
</feature>
<evidence type="ECO:0000256" key="6">
    <source>
        <dbReference type="ARBA" id="ARBA00049349"/>
    </source>
</evidence>
<feature type="region of interest" description="Disordered" evidence="7">
    <location>
        <begin position="917"/>
        <end position="978"/>
    </location>
</feature>
<feature type="region of interest" description="Disordered" evidence="7">
    <location>
        <begin position="1263"/>
        <end position="1282"/>
    </location>
</feature>
<dbReference type="SUPFAM" id="SSF51197">
    <property type="entry name" value="Clavaminate synthase-like"/>
    <property type="match status" value="1"/>
</dbReference>
<dbReference type="GO" id="GO:0051864">
    <property type="term" value="F:histone H3K36 demethylase activity"/>
    <property type="evidence" value="ECO:0007669"/>
    <property type="project" value="TreeGrafter"/>
</dbReference>
<feature type="region of interest" description="Disordered" evidence="7">
    <location>
        <begin position="1068"/>
        <end position="1127"/>
    </location>
</feature>
<keyword evidence="4" id="KW-0863">Zinc-finger</keyword>
<feature type="domain" description="PHD-type" evidence="10">
    <location>
        <begin position="630"/>
        <end position="755"/>
    </location>
</feature>
<feature type="compositionally biased region" description="Acidic residues" evidence="7">
    <location>
        <begin position="564"/>
        <end position="583"/>
    </location>
</feature>
<dbReference type="Pfam" id="PF02373">
    <property type="entry name" value="JmjC"/>
    <property type="match status" value="1"/>
</dbReference>
<dbReference type="PANTHER" id="PTHR10694">
    <property type="entry name" value="LYSINE-SPECIFIC DEMETHYLASE"/>
    <property type="match status" value="1"/>
</dbReference>
<proteinExistence type="inferred from homology"/>
<dbReference type="Pfam" id="PF02375">
    <property type="entry name" value="JmjN"/>
    <property type="match status" value="1"/>
</dbReference>
<feature type="compositionally biased region" description="Pro residues" evidence="7">
    <location>
        <begin position="1108"/>
        <end position="1125"/>
    </location>
</feature>
<feature type="compositionally biased region" description="Low complexity" evidence="7">
    <location>
        <begin position="1266"/>
        <end position="1278"/>
    </location>
</feature>
<name>A0AA38R894_9PEZI</name>
<feature type="compositionally biased region" description="Polar residues" evidence="7">
    <location>
        <begin position="1090"/>
        <end position="1107"/>
    </location>
</feature>
<feature type="compositionally biased region" description="Low complexity" evidence="7">
    <location>
        <begin position="208"/>
        <end position="228"/>
    </location>
</feature>
<evidence type="ECO:0000313" key="11">
    <source>
        <dbReference type="EMBL" id="KAJ9138719.1"/>
    </source>
</evidence>
<evidence type="ECO:0000259" key="9">
    <source>
        <dbReference type="PROSITE" id="PS51184"/>
    </source>
</evidence>
<dbReference type="GO" id="GO:0005634">
    <property type="term" value="C:nucleus"/>
    <property type="evidence" value="ECO:0007669"/>
    <property type="project" value="TreeGrafter"/>
</dbReference>
<feature type="compositionally biased region" description="Basic residues" evidence="7">
    <location>
        <begin position="229"/>
        <end position="242"/>
    </location>
</feature>
<gene>
    <name evidence="11" type="ORF">NKR23_g8425</name>
</gene>
<feature type="compositionally biased region" description="Polar residues" evidence="7">
    <location>
        <begin position="1200"/>
        <end position="1219"/>
    </location>
</feature>
<feature type="compositionally biased region" description="Low complexity" evidence="7">
    <location>
        <begin position="1222"/>
        <end position="1232"/>
    </location>
</feature>
<dbReference type="InterPro" id="IPR001965">
    <property type="entry name" value="Znf_PHD"/>
</dbReference>
<keyword evidence="5" id="KW-0862">Zinc</keyword>
<dbReference type="PROSITE" id="PS51184">
    <property type="entry name" value="JMJC"/>
    <property type="match status" value="1"/>
</dbReference>
<dbReference type="Gene3D" id="2.60.120.650">
    <property type="entry name" value="Cupin"/>
    <property type="match status" value="2"/>
</dbReference>
<dbReference type="CDD" id="cd15571">
    <property type="entry name" value="ePHD"/>
    <property type="match status" value="1"/>
</dbReference>
<dbReference type="InterPro" id="IPR034732">
    <property type="entry name" value="EPHD"/>
</dbReference>
<feature type="domain" description="JmjC" evidence="9">
    <location>
        <begin position="378"/>
        <end position="541"/>
    </location>
</feature>
<evidence type="ECO:0000313" key="12">
    <source>
        <dbReference type="Proteomes" id="UP001174694"/>
    </source>
</evidence>
<evidence type="ECO:0000256" key="2">
    <source>
        <dbReference type="ARBA" id="ARBA00012900"/>
    </source>
</evidence>
<feature type="region of interest" description="Disordered" evidence="7">
    <location>
        <begin position="1187"/>
        <end position="1257"/>
    </location>
</feature>
<feature type="region of interest" description="Disordered" evidence="7">
    <location>
        <begin position="561"/>
        <end position="618"/>
    </location>
</feature>
<sequence length="1354" mass="150434">MSTEATGAVAPDESTIAVMHPAPPQLGDLESSKPTGLHSPPDSNNDMKLDGSDSELSDLDDAAIADDLKDVNPPVEVVDDIGDVLPDHWSGTVPVFKPAMHQFKDFKRFMEKVDSYGMKSGIIKIIPPDEWKSSLPPLDDLVKTIRVKEPIKQEIMGSNGTYRQVNILHQRSYNLPQWRQLCDQSEHQPPARRGERRANADKPKPAPRTRAAAAAAAPAPSAGGSSPAKKGRRRGKPLKGKAKRESTKEDAEEPIDRPMTPVSPKPEPQGDNLLASVEQDPGIKEEDDEGCDDTPPVRRMGFSRQAKPKIQSTSARRKYSKREGSAVIDEAAFKDWDYRMDISDYTPERCEELERIYWKTLTYAPPLYGADLLGTLFEESTDTWNLNKLPNLLDVLGTKVPGVNTAYLYLGMWKATFAWHLEDVDLYSINYLHFGAPKQWYSISQADARRFEAAMKSIWPTEAKACDQFLRHKAFLISPAHLKQHFNITVNKCVSYPGEFVVTYPYGYHSGFNLGYNCAEAVNFALESWLPMGKIAKKCECAEAQDSVWVDVYEIERKLRGESTEYEETEDEDEEDEDDDEEMTGLPTPTSTHTVRIKAASKKRKRAAGAKDGKEKKAKKIRLRVKKYVEPPCCLCPNDIPGAEILPTDDGRKAHRLCALYLPETYIETLDDKEIVTNVENITKARLDLKCLYCRSKRGACFQCSQKKCARSYHATCAAAAGVWVEEGDVPVHGEDGTIYKEQAFDFSCRFHRTKRDKKMDGDALEEDQRTRRAAASTKKGDICQLQYYRGDIFAGVVVENRVDEETFLLDIIPNGDRVEVEWKWLLVPDPADFRLPKAPPNALPMPTSRKAKDKINATKRQLEGYPRADDLFVEGGFTWAEFHTCKTEDCTNKAQAKVDMSRADQVWHYLGKTSTESKAQYTEDPRRPQHNAKSNFLDTIPKPPPPPRPQPRVSYGAAPPSQLLTGAAPKNEKPYVYKPRKPVPPLAYASPYTQHQFMPKMAATPPAQQLPYNGEPRLSKPAMPFISDKFAPMVGNGALQRQQSAGPTMFVPKQNVQLQASPWPASSAFRSPYGQGVPQQGAVMPSQPPVQTISPQQLSLFSTTHTPQPPQLQQPPQPPRPQQPPQHAYQKYAFFQVNHNRDSSRYRTPYTPWGGFTNGYEGNLRAHLMRKPDAIFKDRRLSFGLGGGLQGLTRPPSHKYSSSTGSLRSSPFSPSHARSLSGAASPASSQMSPPPLPAKGHQRVPSTPKAPLHPAIRPQFGSAWQQSQNPTPSQPTQHGQVGATIGAQQPSASTSTAVEGQATATLQQATATSLAANGVAVREFPEDPAESMALVEKMMMNLRRASERSSLGT</sequence>
<dbReference type="EC" id="1.14.11.66" evidence="2"/>
<dbReference type="InterPro" id="IPR055500">
    <property type="entry name" value="DUF7072"/>
</dbReference>
<keyword evidence="12" id="KW-1185">Reference proteome</keyword>
<dbReference type="Proteomes" id="UP001174694">
    <property type="component" value="Unassembled WGS sequence"/>
</dbReference>
<dbReference type="EMBL" id="JANBVO010000029">
    <property type="protein sequence ID" value="KAJ9138719.1"/>
    <property type="molecule type" value="Genomic_DNA"/>
</dbReference>
<dbReference type="GO" id="GO:0140684">
    <property type="term" value="F:histone H3K9me2/H3K9me3 demethylase activity"/>
    <property type="evidence" value="ECO:0007669"/>
    <property type="project" value="UniProtKB-EC"/>
</dbReference>
<reference evidence="11" key="1">
    <citation type="submission" date="2022-07" db="EMBL/GenBank/DDBJ databases">
        <title>Fungi with potential for degradation of polypropylene.</title>
        <authorList>
            <person name="Gostincar C."/>
        </authorList>
    </citation>
    <scope>NUCLEOTIDE SEQUENCE</scope>
    <source>
        <strain evidence="11">EXF-13308</strain>
    </source>
</reference>
<evidence type="ECO:0000259" key="8">
    <source>
        <dbReference type="PROSITE" id="PS51183"/>
    </source>
</evidence>
<evidence type="ECO:0000259" key="10">
    <source>
        <dbReference type="PROSITE" id="PS51805"/>
    </source>
</evidence>
<evidence type="ECO:0000256" key="4">
    <source>
        <dbReference type="ARBA" id="ARBA00022771"/>
    </source>
</evidence>
<dbReference type="InterPro" id="IPR003349">
    <property type="entry name" value="JmjN"/>
</dbReference>
<keyword evidence="3" id="KW-0479">Metal-binding</keyword>
<evidence type="ECO:0000256" key="3">
    <source>
        <dbReference type="ARBA" id="ARBA00022723"/>
    </source>
</evidence>
<protein>
    <recommendedName>
        <fullName evidence="2">[histone H3]-trimethyl-L-lysine(9) demethylase</fullName>
        <ecNumber evidence="2">1.14.11.66</ecNumber>
    </recommendedName>
</protein>
<feature type="compositionally biased region" description="Basic residues" evidence="7">
    <location>
        <begin position="595"/>
        <end position="608"/>
    </location>
</feature>
<feature type="compositionally biased region" description="Pro residues" evidence="7">
    <location>
        <begin position="942"/>
        <end position="951"/>
    </location>
</feature>
<dbReference type="Pfam" id="PF23258">
    <property type="entry name" value="DUF7072"/>
    <property type="match status" value="1"/>
</dbReference>
<feature type="region of interest" description="Disordered" evidence="7">
    <location>
        <begin position="184"/>
        <end position="318"/>
    </location>
</feature>
<evidence type="ECO:0000256" key="5">
    <source>
        <dbReference type="ARBA" id="ARBA00022833"/>
    </source>
</evidence>
<dbReference type="GO" id="GO:0010468">
    <property type="term" value="P:regulation of gene expression"/>
    <property type="evidence" value="ECO:0007669"/>
    <property type="project" value="TreeGrafter"/>
</dbReference>
<evidence type="ECO:0000256" key="7">
    <source>
        <dbReference type="SAM" id="MobiDB-lite"/>
    </source>
</evidence>
<dbReference type="SMART" id="SM00558">
    <property type="entry name" value="JmjC"/>
    <property type="match status" value="1"/>
</dbReference>